<organism evidence="1 2">
    <name type="scientific">Gossypium australe</name>
    <dbReference type="NCBI Taxonomy" id="47621"/>
    <lineage>
        <taxon>Eukaryota</taxon>
        <taxon>Viridiplantae</taxon>
        <taxon>Streptophyta</taxon>
        <taxon>Embryophyta</taxon>
        <taxon>Tracheophyta</taxon>
        <taxon>Spermatophyta</taxon>
        <taxon>Magnoliopsida</taxon>
        <taxon>eudicotyledons</taxon>
        <taxon>Gunneridae</taxon>
        <taxon>Pentapetalae</taxon>
        <taxon>rosids</taxon>
        <taxon>malvids</taxon>
        <taxon>Malvales</taxon>
        <taxon>Malvaceae</taxon>
        <taxon>Malvoideae</taxon>
        <taxon>Gossypium</taxon>
    </lineage>
</organism>
<dbReference type="EMBL" id="SMMG02000003">
    <property type="protein sequence ID" value="KAA3480682.1"/>
    <property type="molecule type" value="Genomic_DNA"/>
</dbReference>
<dbReference type="AlphaFoldDB" id="A0A5B6WIG5"/>
<evidence type="ECO:0000313" key="2">
    <source>
        <dbReference type="Proteomes" id="UP000325315"/>
    </source>
</evidence>
<evidence type="ECO:0000313" key="1">
    <source>
        <dbReference type="EMBL" id="KAA3480682.1"/>
    </source>
</evidence>
<accession>A0A5B6WIG5</accession>
<protein>
    <submittedName>
        <fullName evidence="1">Uncharacterized protein</fullName>
    </submittedName>
</protein>
<proteinExistence type="predicted"/>
<comment type="caution">
    <text evidence="1">The sequence shown here is derived from an EMBL/GenBank/DDBJ whole genome shotgun (WGS) entry which is preliminary data.</text>
</comment>
<keyword evidence="2" id="KW-1185">Reference proteome</keyword>
<sequence>MVVEEQDKCTRFEFGLRFELIMQRVFEALVEKTKLCEEVKRIECKRKEKARALLKRESSLNVTPLTRNHR</sequence>
<gene>
    <name evidence="1" type="ORF">EPI10_021099</name>
</gene>
<dbReference type="OrthoDB" id="1936908at2759"/>
<name>A0A5B6WIG5_9ROSI</name>
<dbReference type="Proteomes" id="UP000325315">
    <property type="component" value="Unassembled WGS sequence"/>
</dbReference>
<reference evidence="1" key="1">
    <citation type="submission" date="2019-08" db="EMBL/GenBank/DDBJ databases">
        <authorList>
            <person name="Liu F."/>
        </authorList>
    </citation>
    <scope>NUCLEOTIDE SEQUENCE [LARGE SCALE GENOMIC DNA]</scope>
    <source>
        <strain evidence="1">PA1801</strain>
        <tissue evidence="1">Leaf</tissue>
    </source>
</reference>